<dbReference type="OrthoDB" id="9806150at2"/>
<evidence type="ECO:0000256" key="9">
    <source>
        <dbReference type="SAM" id="Phobius"/>
    </source>
</evidence>
<dbReference type="RefSeq" id="WP_041976527.1">
    <property type="nucleotide sequence ID" value="NZ_CBXV010000006.1"/>
</dbReference>
<comment type="cofactor">
    <cofactor evidence="2">
        <name>Mg(2+)</name>
        <dbReference type="ChEBI" id="CHEBI:18420"/>
    </cofactor>
</comment>
<evidence type="ECO:0000256" key="4">
    <source>
        <dbReference type="ARBA" id="ARBA00016377"/>
    </source>
</evidence>
<evidence type="ECO:0000256" key="6">
    <source>
        <dbReference type="ARBA" id="ARBA00032162"/>
    </source>
</evidence>
<dbReference type="STRING" id="454194.PYK22_01908"/>
<comment type="catalytic activity">
    <reaction evidence="1">
        <text>GDP-alpha-D-mannose + H2O = alpha-D-mannose 1-phosphate + GMP + 2 H(+)</text>
        <dbReference type="Rhea" id="RHEA:27978"/>
        <dbReference type="ChEBI" id="CHEBI:15377"/>
        <dbReference type="ChEBI" id="CHEBI:15378"/>
        <dbReference type="ChEBI" id="CHEBI:57527"/>
        <dbReference type="ChEBI" id="CHEBI:58115"/>
        <dbReference type="ChEBI" id="CHEBI:58409"/>
    </reaction>
</comment>
<evidence type="ECO:0000313" key="11">
    <source>
        <dbReference type="EMBL" id="CDM65900.1"/>
    </source>
</evidence>
<organism evidence="11 12">
    <name type="scientific">Pyrinomonas methylaliphatogenes</name>
    <dbReference type="NCBI Taxonomy" id="454194"/>
    <lineage>
        <taxon>Bacteria</taxon>
        <taxon>Pseudomonadati</taxon>
        <taxon>Acidobacteriota</taxon>
        <taxon>Blastocatellia</taxon>
        <taxon>Blastocatellales</taxon>
        <taxon>Pyrinomonadaceae</taxon>
        <taxon>Pyrinomonas</taxon>
    </lineage>
</organism>
<evidence type="ECO:0000256" key="1">
    <source>
        <dbReference type="ARBA" id="ARBA00000847"/>
    </source>
</evidence>
<comment type="similarity">
    <text evidence="3">Belongs to the Nudix hydrolase family. NudK subfamily.</text>
</comment>
<gene>
    <name evidence="11" type="ORF">PYK22_01908</name>
</gene>
<dbReference type="EMBL" id="CBXV010000006">
    <property type="protein sequence ID" value="CDM65900.1"/>
    <property type="molecule type" value="Genomic_DNA"/>
</dbReference>
<dbReference type="Gene3D" id="3.90.79.10">
    <property type="entry name" value="Nucleoside Triphosphate Pyrophosphohydrolase"/>
    <property type="match status" value="1"/>
</dbReference>
<dbReference type="GO" id="GO:0006753">
    <property type="term" value="P:nucleoside phosphate metabolic process"/>
    <property type="evidence" value="ECO:0007669"/>
    <property type="project" value="TreeGrafter"/>
</dbReference>
<reference evidence="11 12" key="1">
    <citation type="submission" date="2013-12" db="EMBL/GenBank/DDBJ databases">
        <authorList>
            <person name="Stott M."/>
        </authorList>
    </citation>
    <scope>NUCLEOTIDE SEQUENCE [LARGE SCALE GENOMIC DNA]</scope>
    <source>
        <strain evidence="11 12">K22</strain>
    </source>
</reference>
<keyword evidence="12" id="KW-1185">Reference proteome</keyword>
<evidence type="ECO:0000256" key="8">
    <source>
        <dbReference type="RuleBase" id="RU003476"/>
    </source>
</evidence>
<dbReference type="PRINTS" id="PR00502">
    <property type="entry name" value="NUDIXFAMILY"/>
</dbReference>
<name>A0A0B6X0H0_9BACT</name>
<accession>A0A0B6X0H0</accession>
<keyword evidence="5 8" id="KW-0378">Hydrolase</keyword>
<feature type="domain" description="Nudix hydrolase" evidence="10">
    <location>
        <begin position="55"/>
        <end position="184"/>
    </location>
</feature>
<proteinExistence type="inferred from homology"/>
<dbReference type="PANTHER" id="PTHR11839">
    <property type="entry name" value="UDP/ADP-SUGAR PYROPHOSPHATASE"/>
    <property type="match status" value="1"/>
</dbReference>
<protein>
    <recommendedName>
        <fullName evidence="4">GDP-mannose pyrophosphatase</fullName>
    </recommendedName>
    <alternativeName>
        <fullName evidence="6">GDP-mannose hydrolase</fullName>
    </alternativeName>
    <alternativeName>
        <fullName evidence="7">GDPMK</fullName>
    </alternativeName>
</protein>
<dbReference type="Pfam" id="PF00293">
    <property type="entry name" value="NUDIX"/>
    <property type="match status" value="1"/>
</dbReference>
<evidence type="ECO:0000259" key="10">
    <source>
        <dbReference type="PROSITE" id="PS51462"/>
    </source>
</evidence>
<dbReference type="PROSITE" id="PS51462">
    <property type="entry name" value="NUDIX"/>
    <property type="match status" value="1"/>
</dbReference>
<reference evidence="11 12" key="2">
    <citation type="submission" date="2015-01" db="EMBL/GenBank/DDBJ databases">
        <title>Complete genome sequence of Pyrinomonas methylaliphatogenes type strain K22T.</title>
        <authorList>
            <person name="Lee K.C.Y."/>
            <person name="Power J.F."/>
            <person name="Dunfield P.F."/>
            <person name="Morgan X.C."/>
            <person name="Huttenhower C."/>
            <person name="Stott M.B."/>
        </authorList>
    </citation>
    <scope>NUCLEOTIDE SEQUENCE [LARGE SCALE GENOMIC DNA]</scope>
    <source>
        <strain evidence="11 12">K22</strain>
    </source>
</reference>
<evidence type="ECO:0000313" key="12">
    <source>
        <dbReference type="Proteomes" id="UP000031518"/>
    </source>
</evidence>
<keyword evidence="9" id="KW-0812">Transmembrane</keyword>
<sequence length="199" mass="22533">MDEKKEPTIEDESPTDLVWQRLSSELVADCRVFRIERRWNADPRSGRAHDFYVLDAPDWINVVPLTSSGEVVMIEQYRHGTDEVTLEIPGGMVDDGETPREAAARELLEETGYRSPELIYLGRSHPNPAIQNNWIHTFLAQPAERIGNPVSDGTEQTRVRLVRLSDVPHLIAQGIITHSLVIVGFYFLSLYQNGAIEAR</sequence>
<dbReference type="SUPFAM" id="SSF55811">
    <property type="entry name" value="Nudix"/>
    <property type="match status" value="1"/>
</dbReference>
<evidence type="ECO:0000256" key="2">
    <source>
        <dbReference type="ARBA" id="ARBA00001946"/>
    </source>
</evidence>
<dbReference type="PROSITE" id="PS00893">
    <property type="entry name" value="NUDIX_BOX"/>
    <property type="match status" value="1"/>
</dbReference>
<dbReference type="InterPro" id="IPR015797">
    <property type="entry name" value="NUDIX_hydrolase-like_dom_sf"/>
</dbReference>
<dbReference type="InterPro" id="IPR000086">
    <property type="entry name" value="NUDIX_hydrolase_dom"/>
</dbReference>
<dbReference type="CDD" id="cd03424">
    <property type="entry name" value="NUDIX_ADPRase_Nudt5_UGPPase_Nudt14"/>
    <property type="match status" value="1"/>
</dbReference>
<dbReference type="InterPro" id="IPR020084">
    <property type="entry name" value="NUDIX_hydrolase_CS"/>
</dbReference>
<dbReference type="Proteomes" id="UP000031518">
    <property type="component" value="Unassembled WGS sequence"/>
</dbReference>
<dbReference type="AlphaFoldDB" id="A0A0B6X0H0"/>
<keyword evidence="9" id="KW-0472">Membrane</keyword>
<evidence type="ECO:0000256" key="3">
    <source>
        <dbReference type="ARBA" id="ARBA00007275"/>
    </source>
</evidence>
<dbReference type="GO" id="GO:0016462">
    <property type="term" value="F:pyrophosphatase activity"/>
    <property type="evidence" value="ECO:0007669"/>
    <property type="project" value="UniProtKB-ARBA"/>
</dbReference>
<evidence type="ECO:0000256" key="7">
    <source>
        <dbReference type="ARBA" id="ARBA00032272"/>
    </source>
</evidence>
<evidence type="ECO:0000256" key="5">
    <source>
        <dbReference type="ARBA" id="ARBA00022801"/>
    </source>
</evidence>
<dbReference type="GO" id="GO:0005829">
    <property type="term" value="C:cytosol"/>
    <property type="evidence" value="ECO:0007669"/>
    <property type="project" value="TreeGrafter"/>
</dbReference>
<keyword evidence="9" id="KW-1133">Transmembrane helix</keyword>
<dbReference type="PANTHER" id="PTHR11839:SF18">
    <property type="entry name" value="NUDIX HYDROLASE DOMAIN-CONTAINING PROTEIN"/>
    <property type="match status" value="1"/>
</dbReference>
<feature type="transmembrane region" description="Helical" evidence="9">
    <location>
        <begin position="170"/>
        <end position="191"/>
    </location>
</feature>
<dbReference type="GO" id="GO:0019693">
    <property type="term" value="P:ribose phosphate metabolic process"/>
    <property type="evidence" value="ECO:0007669"/>
    <property type="project" value="TreeGrafter"/>
</dbReference>
<dbReference type="InterPro" id="IPR020476">
    <property type="entry name" value="Nudix_hydrolase"/>
</dbReference>